<evidence type="ECO:0000256" key="4">
    <source>
        <dbReference type="SAM" id="MobiDB-lite"/>
    </source>
</evidence>
<keyword evidence="3" id="KW-0963">Cytoplasm</keyword>
<dbReference type="EMBL" id="CZPT02001124">
    <property type="protein sequence ID" value="SCU68991.1"/>
    <property type="molecule type" value="Genomic_DNA"/>
</dbReference>
<dbReference type="PANTHER" id="PTHR12474:SF0">
    <property type="entry name" value="SESTRIN HOMOLOG"/>
    <property type="match status" value="1"/>
</dbReference>
<evidence type="ECO:0000256" key="1">
    <source>
        <dbReference type="ARBA" id="ARBA00004496"/>
    </source>
</evidence>
<dbReference type="GO" id="GO:0005737">
    <property type="term" value="C:cytoplasm"/>
    <property type="evidence" value="ECO:0007669"/>
    <property type="project" value="UniProtKB-SubCell"/>
</dbReference>
<proteinExistence type="inferred from homology"/>
<dbReference type="Gene3D" id="1.20.1290.10">
    <property type="entry name" value="AhpD-like"/>
    <property type="match status" value="1"/>
</dbReference>
<dbReference type="GO" id="GO:1904262">
    <property type="term" value="P:negative regulation of TORC1 signaling"/>
    <property type="evidence" value="ECO:0007669"/>
    <property type="project" value="TreeGrafter"/>
</dbReference>
<name>A0A1G4IAF4_TRYEQ</name>
<evidence type="ECO:0000256" key="2">
    <source>
        <dbReference type="ARBA" id="ARBA00008350"/>
    </source>
</evidence>
<evidence type="ECO:0000256" key="3">
    <source>
        <dbReference type="ARBA" id="ARBA00022490"/>
    </source>
</evidence>
<reference evidence="5" key="1">
    <citation type="submission" date="2016-09" db="EMBL/GenBank/DDBJ databases">
        <authorList>
            <person name="Hebert L."/>
            <person name="Moumen B."/>
        </authorList>
    </citation>
    <scope>NUCLEOTIDE SEQUENCE [LARGE SCALE GENOMIC DNA]</scope>
    <source>
        <strain evidence="5">OVI</strain>
    </source>
</reference>
<dbReference type="GO" id="GO:1990253">
    <property type="term" value="P:cellular response to leucine starvation"/>
    <property type="evidence" value="ECO:0007669"/>
    <property type="project" value="TreeGrafter"/>
</dbReference>
<dbReference type="InterPro" id="IPR029032">
    <property type="entry name" value="AhpD-like"/>
</dbReference>
<dbReference type="GO" id="GO:0005634">
    <property type="term" value="C:nucleus"/>
    <property type="evidence" value="ECO:0007669"/>
    <property type="project" value="InterPro"/>
</dbReference>
<comment type="caution">
    <text evidence="5">The sequence shown here is derived from an EMBL/GenBank/DDBJ whole genome shotgun (WGS) entry which is preliminary data.</text>
</comment>
<dbReference type="GO" id="GO:0070728">
    <property type="term" value="F:L-leucine binding"/>
    <property type="evidence" value="ECO:0007669"/>
    <property type="project" value="TreeGrafter"/>
</dbReference>
<feature type="region of interest" description="Disordered" evidence="4">
    <location>
        <begin position="776"/>
        <end position="795"/>
    </location>
</feature>
<feature type="compositionally biased region" description="Polar residues" evidence="4">
    <location>
        <begin position="776"/>
        <end position="789"/>
    </location>
</feature>
<dbReference type="Pfam" id="PF04636">
    <property type="entry name" value="PA26"/>
    <property type="match status" value="2"/>
</dbReference>
<dbReference type="VEuPathDB" id="TriTrypDB:TEOVI_000660700"/>
<dbReference type="SUPFAM" id="SSF69118">
    <property type="entry name" value="AhpD-like"/>
    <property type="match status" value="1"/>
</dbReference>
<sequence>MQPNTMLPEGQDSSEADNHLACPSFAELITSVLGHIGDTYALERKAHQHAAQSEQSAHQNHSLRVLFRVPSEDAVQCDALGPSGAQPATLGFADDMAKQLSALVAECDVGCVPAGLIKCTSRYLQRACMLLRDAENGLKSCQAVSRGSHSGVGHHSSSSGIDVSACDDDGRLAQQCKIRKPTVESVSRSFPLAYSSEDGTSLMSGDYHTGDAVRGERSYAGSLHEAEMAFCCLIGIAFSCPCQSLANCLQLIIADVLGKAICPSGLRGRILKCLSQVDARTIRETQVSELWGMESNANFLYVVEGKLVRLNWDEVLSPRLHEATDVKWYVAPSPTAALPTLGQLLSGRLSRELDALQKSVSTAGTMPRCSLPSSSSTPSLARRRLGTLSKGRTSSCGAIDGELANKEASKEKDATQQALWEALSHCSIASLRSLCSGRRDLLYRIFTDMGELPQYYYVLSACPEFLKAHHSTFIYVFFGNGPLLNSERLMVAFMTACRQKCEYLVCRFGALLMRVGGKEGGVCGTARSWLRDGPPPKLQALQRFIAIATHVPWQISDVDIRTAMSAGWSIHGLMQVSTIVAETLSLCSLVMGLFVPNDLCSFTALPPTLAALLSPCVVVGDEHHHNADISFTRYTGVDDIVSEKRIKGSNVGGCTLRSGNFNWQEHGSTLMEQYYPGAASLINDEFDALAGVVRRLNHSDCVGLTSPEYSPAYAFQSLLLYVQNIIGFMSDNYPYNDINKVLRRPAKLIAQTCTMHPETLSGAQLRLWMQPAVEGSTSTGDFSSSQVLSGDTRRRMTAERRAEDQKQELIESLNRHRAPFTLSLPGDSTEHCGRPEDDVVEEALRLHEEWLVLVLLLCTMKARKEGLMTLLLYPMWKILNNM</sequence>
<dbReference type="GO" id="GO:0016684">
    <property type="term" value="F:oxidoreductase activity, acting on peroxide as acceptor"/>
    <property type="evidence" value="ECO:0007669"/>
    <property type="project" value="TreeGrafter"/>
</dbReference>
<dbReference type="GeneID" id="92380541"/>
<comment type="similarity">
    <text evidence="2">Belongs to the sestrin family.</text>
</comment>
<evidence type="ECO:0000313" key="5">
    <source>
        <dbReference type="EMBL" id="SCU68991.1"/>
    </source>
</evidence>
<comment type="subcellular location">
    <subcellularLocation>
        <location evidence="1">Cytoplasm</location>
    </subcellularLocation>
</comment>
<dbReference type="AlphaFoldDB" id="A0A1G4IAF4"/>
<dbReference type="GO" id="GO:0071233">
    <property type="term" value="P:cellular response to L-leucine"/>
    <property type="evidence" value="ECO:0007669"/>
    <property type="project" value="TreeGrafter"/>
</dbReference>
<keyword evidence="6" id="KW-1185">Reference proteome</keyword>
<dbReference type="PANTHER" id="PTHR12474">
    <property type="entry name" value="P53 REGULATED PA26 NUCLEAR PROTEIN SESTRIN"/>
    <property type="match status" value="1"/>
</dbReference>
<dbReference type="GO" id="GO:1901031">
    <property type="term" value="P:regulation of response to reactive oxygen species"/>
    <property type="evidence" value="ECO:0007669"/>
    <property type="project" value="InterPro"/>
</dbReference>
<dbReference type="GO" id="GO:0016239">
    <property type="term" value="P:positive regulation of macroautophagy"/>
    <property type="evidence" value="ECO:0007669"/>
    <property type="project" value="TreeGrafter"/>
</dbReference>
<organism evidence="5 6">
    <name type="scientific">Trypanosoma equiperdum</name>
    <dbReference type="NCBI Taxonomy" id="5694"/>
    <lineage>
        <taxon>Eukaryota</taxon>
        <taxon>Discoba</taxon>
        <taxon>Euglenozoa</taxon>
        <taxon>Kinetoplastea</taxon>
        <taxon>Metakinetoplastina</taxon>
        <taxon>Trypanosomatida</taxon>
        <taxon>Trypanosomatidae</taxon>
        <taxon>Trypanosoma</taxon>
    </lineage>
</organism>
<protein>
    <submittedName>
        <fullName evidence="5">PA26 p53-induced protein (Sestrin), putative</fullName>
    </submittedName>
</protein>
<gene>
    <name evidence="5" type="ORF">TEOVI_000660700</name>
</gene>
<evidence type="ECO:0000313" key="6">
    <source>
        <dbReference type="Proteomes" id="UP000195570"/>
    </source>
</evidence>
<dbReference type="InterPro" id="IPR006730">
    <property type="entry name" value="Sestrin"/>
</dbReference>
<dbReference type="RefSeq" id="XP_067080047.1">
    <property type="nucleotide sequence ID" value="XM_067223946.1"/>
</dbReference>
<accession>A0A1G4IAF4</accession>
<dbReference type="Proteomes" id="UP000195570">
    <property type="component" value="Unassembled WGS sequence"/>
</dbReference>